<comment type="caution">
    <text evidence="17">The sequence shown here is derived from an EMBL/GenBank/DDBJ whole genome shotgun (WGS) entry which is preliminary data.</text>
</comment>
<accession>A0ABR4YFN6</accession>
<keyword evidence="18" id="KW-1185">Reference proteome</keyword>
<dbReference type="PANTHER" id="PTHR30012">
    <property type="entry name" value="GENERAL SECRETION PATHWAY PROTEIN"/>
    <property type="match status" value="1"/>
</dbReference>
<evidence type="ECO:0000259" key="16">
    <source>
        <dbReference type="Pfam" id="PF00482"/>
    </source>
</evidence>
<feature type="transmembrane region" description="Helical" evidence="15">
    <location>
        <begin position="370"/>
        <end position="399"/>
    </location>
</feature>
<evidence type="ECO:0000256" key="12">
    <source>
        <dbReference type="ARBA" id="ARBA00023136"/>
    </source>
</evidence>
<evidence type="ECO:0000313" key="17">
    <source>
        <dbReference type="EMBL" id="KHA61752.1"/>
    </source>
</evidence>
<keyword evidence="6" id="KW-0997">Cell inner membrane</keyword>
<name>A0ABR4YFN6_9VIBR</name>
<dbReference type="EMBL" id="JRWM01000005">
    <property type="protein sequence ID" value="KHA61752.1"/>
    <property type="molecule type" value="Genomic_DNA"/>
</dbReference>
<evidence type="ECO:0000256" key="8">
    <source>
        <dbReference type="ARBA" id="ARBA00022723"/>
    </source>
</evidence>
<comment type="similarity">
    <text evidence="3 14">Belongs to the GSP F family.</text>
</comment>
<dbReference type="InterPro" id="IPR003004">
    <property type="entry name" value="GspF/PilC"/>
</dbReference>
<evidence type="ECO:0000256" key="9">
    <source>
        <dbReference type="ARBA" id="ARBA00022837"/>
    </source>
</evidence>
<evidence type="ECO:0000256" key="7">
    <source>
        <dbReference type="ARBA" id="ARBA00022692"/>
    </source>
</evidence>
<keyword evidence="8" id="KW-0479">Metal-binding</keyword>
<dbReference type="InterPro" id="IPR042094">
    <property type="entry name" value="T2SS_GspF_sf"/>
</dbReference>
<evidence type="ECO:0000256" key="3">
    <source>
        <dbReference type="ARBA" id="ARBA00005745"/>
    </source>
</evidence>
<dbReference type="InterPro" id="IPR001992">
    <property type="entry name" value="T2SS_GspF/T4SS_PilC_CS"/>
</dbReference>
<dbReference type="RefSeq" id="WP_038213291.1">
    <property type="nucleotide sequence ID" value="NZ_JRWM01000005.1"/>
</dbReference>
<proteinExistence type="inferred from homology"/>
<keyword evidence="5" id="KW-1003">Cell membrane</keyword>
<dbReference type="InterPro" id="IPR018076">
    <property type="entry name" value="T2SS_GspF_dom"/>
</dbReference>
<dbReference type="PANTHER" id="PTHR30012:SF0">
    <property type="entry name" value="TYPE II SECRETION SYSTEM PROTEIN F-RELATED"/>
    <property type="match status" value="1"/>
</dbReference>
<organism evidence="17 18">
    <name type="scientific">Vibrio variabilis</name>
    <dbReference type="NCBI Taxonomy" id="990271"/>
    <lineage>
        <taxon>Bacteria</taxon>
        <taxon>Pseudomonadati</taxon>
        <taxon>Pseudomonadota</taxon>
        <taxon>Gammaproteobacteria</taxon>
        <taxon>Vibrionales</taxon>
        <taxon>Vibrionaceae</taxon>
        <taxon>Vibrio</taxon>
    </lineage>
</organism>
<dbReference type="Gene3D" id="1.20.81.30">
    <property type="entry name" value="Type II secretion system (T2SS), domain F"/>
    <property type="match status" value="2"/>
</dbReference>
<reference evidence="17 18" key="1">
    <citation type="submission" date="2014-10" db="EMBL/GenBank/DDBJ databases">
        <title>Genome sequencing of Vibrio variabilis T01.</title>
        <authorList>
            <person name="Chan K.-G."/>
            <person name="Mohamad N.I."/>
        </authorList>
    </citation>
    <scope>NUCLEOTIDE SEQUENCE [LARGE SCALE GENOMIC DNA]</scope>
    <source>
        <strain evidence="17 18">T01</strain>
    </source>
</reference>
<comment type="function">
    <text evidence="1">Component of the type II secretion system inner membrane complex required for the energy-dependent secretion of extracellular factors such as proteases and toxins from the periplasm.</text>
</comment>
<evidence type="ECO:0000256" key="6">
    <source>
        <dbReference type="ARBA" id="ARBA00022519"/>
    </source>
</evidence>
<dbReference type="PRINTS" id="PR00812">
    <property type="entry name" value="BCTERIALGSPF"/>
</dbReference>
<evidence type="ECO:0000256" key="1">
    <source>
        <dbReference type="ARBA" id="ARBA00002684"/>
    </source>
</evidence>
<dbReference type="NCBIfam" id="TIGR02120">
    <property type="entry name" value="GspF"/>
    <property type="match status" value="1"/>
</dbReference>
<keyword evidence="12 15" id="KW-0472">Membrane</keyword>
<feature type="domain" description="Type II secretion system protein GspF" evidence="16">
    <location>
        <begin position="73"/>
        <end position="195"/>
    </location>
</feature>
<keyword evidence="11 15" id="KW-1133">Transmembrane helix</keyword>
<dbReference type="InterPro" id="IPR011850">
    <property type="entry name" value="T2SS_GspF"/>
</dbReference>
<sequence length="407" mass="44990">MAAFEYKALNAKGKTQKGVIEGDNARQVRARLKEQGLVPVEVNETRQKAKKQSSQPSLSFKRGISTPDLALITRQLATLVQSGMPLEECLKAVSEQSEKPRIRTMLLAVRSKVVEGYTLADSLADYPHIFDELFRSMVQAGEKSGHLDGVLERLADYAENRQKLRSKLQQAMIYPVVLVVFAVGIVAFLLAAVVPKIVGQFVQMGQELPQSTQFLLASSDFIQHWGLQLLLAIIVIVYAIKMMLRSPNVRLNWDRRVVRLPLIGKISRGLNTSRFARTLSICTSSAIPILDGMKVAVDVMSNHFVKQQVMLARDNVREGASLRKALDQTKLFPPMMLHMIASGEQSGELEGMLTRAADNQDANFESTINIALGIFTPALIALMAGLVLFIVMATLMPILEMNNLMSG</sequence>
<evidence type="ECO:0000256" key="10">
    <source>
        <dbReference type="ARBA" id="ARBA00022927"/>
    </source>
</evidence>
<evidence type="ECO:0000256" key="15">
    <source>
        <dbReference type="SAM" id="Phobius"/>
    </source>
</evidence>
<evidence type="ECO:0000256" key="5">
    <source>
        <dbReference type="ARBA" id="ARBA00022475"/>
    </source>
</evidence>
<evidence type="ECO:0000256" key="4">
    <source>
        <dbReference type="ARBA" id="ARBA00022448"/>
    </source>
</evidence>
<feature type="domain" description="Type II secretion system protein GspF" evidence="16">
    <location>
        <begin position="275"/>
        <end position="397"/>
    </location>
</feature>
<protein>
    <recommendedName>
        <fullName evidence="13">General secretion pathway protein F</fullName>
    </recommendedName>
</protein>
<evidence type="ECO:0000256" key="13">
    <source>
        <dbReference type="ARBA" id="ARBA00030750"/>
    </source>
</evidence>
<keyword evidence="7 14" id="KW-0812">Transmembrane</keyword>
<evidence type="ECO:0000313" key="18">
    <source>
        <dbReference type="Proteomes" id="UP000030520"/>
    </source>
</evidence>
<keyword evidence="4 14" id="KW-0813">Transport</keyword>
<evidence type="ECO:0000256" key="11">
    <source>
        <dbReference type="ARBA" id="ARBA00022989"/>
    </source>
</evidence>
<evidence type="ECO:0000256" key="2">
    <source>
        <dbReference type="ARBA" id="ARBA00004429"/>
    </source>
</evidence>
<keyword evidence="9" id="KW-0106">Calcium</keyword>
<dbReference type="PROSITE" id="PS00874">
    <property type="entry name" value="T2SP_F"/>
    <property type="match status" value="1"/>
</dbReference>
<dbReference type="Proteomes" id="UP000030520">
    <property type="component" value="Unassembled WGS sequence"/>
</dbReference>
<evidence type="ECO:0000256" key="14">
    <source>
        <dbReference type="RuleBase" id="RU003923"/>
    </source>
</evidence>
<feature type="transmembrane region" description="Helical" evidence="15">
    <location>
        <begin position="221"/>
        <end position="240"/>
    </location>
</feature>
<gene>
    <name evidence="17" type="ORF">NL53_05425</name>
</gene>
<comment type="subcellular location">
    <subcellularLocation>
        <location evidence="2 14">Cell inner membrane</location>
        <topology evidence="2 14">Multi-pass membrane protein</topology>
    </subcellularLocation>
</comment>
<feature type="transmembrane region" description="Helical" evidence="15">
    <location>
        <begin position="171"/>
        <end position="194"/>
    </location>
</feature>
<dbReference type="Pfam" id="PF00482">
    <property type="entry name" value="T2SSF"/>
    <property type="match status" value="2"/>
</dbReference>
<keyword evidence="10" id="KW-0653">Protein transport</keyword>